<keyword evidence="12" id="KW-0472">Membrane</keyword>
<dbReference type="InterPro" id="IPR002401">
    <property type="entry name" value="Cyt_P450_E_grp-I"/>
</dbReference>
<comment type="subcellular location">
    <subcellularLocation>
        <location evidence="2">Membrane</location>
        <topology evidence="2">Single-pass membrane protein</topology>
    </subcellularLocation>
</comment>
<evidence type="ECO:0000256" key="11">
    <source>
        <dbReference type="ARBA" id="ARBA00023033"/>
    </source>
</evidence>
<dbReference type="OrthoDB" id="2789670at2759"/>
<evidence type="ECO:0000256" key="1">
    <source>
        <dbReference type="ARBA" id="ARBA00001971"/>
    </source>
</evidence>
<dbReference type="GO" id="GO:0004497">
    <property type="term" value="F:monooxygenase activity"/>
    <property type="evidence" value="ECO:0007669"/>
    <property type="project" value="UniProtKB-KW"/>
</dbReference>
<evidence type="ECO:0000256" key="5">
    <source>
        <dbReference type="ARBA" id="ARBA00022617"/>
    </source>
</evidence>
<keyword evidence="10 13" id="KW-0408">Iron</keyword>
<evidence type="ECO:0000256" key="8">
    <source>
        <dbReference type="ARBA" id="ARBA00022989"/>
    </source>
</evidence>
<keyword evidence="9 14" id="KW-0560">Oxidoreductase</keyword>
<dbReference type="EMBL" id="BFAD01000014">
    <property type="protein sequence ID" value="GBE88750.1"/>
    <property type="molecule type" value="Genomic_DNA"/>
</dbReference>
<keyword evidence="11 14" id="KW-0503">Monooxygenase</keyword>
<protein>
    <submittedName>
        <fullName evidence="15">Multifunctional cytochrome P450 monooxygenase af510</fullName>
    </submittedName>
</protein>
<dbReference type="GO" id="GO:0005506">
    <property type="term" value="F:iron ion binding"/>
    <property type="evidence" value="ECO:0007669"/>
    <property type="project" value="InterPro"/>
</dbReference>
<dbReference type="Pfam" id="PF00067">
    <property type="entry name" value="p450"/>
    <property type="match status" value="1"/>
</dbReference>
<evidence type="ECO:0000256" key="3">
    <source>
        <dbReference type="ARBA" id="ARBA00005179"/>
    </source>
</evidence>
<dbReference type="InterPro" id="IPR050364">
    <property type="entry name" value="Cytochrome_P450_fung"/>
</dbReference>
<name>A0A401H306_9APHY</name>
<dbReference type="SUPFAM" id="SSF48264">
    <property type="entry name" value="Cytochrome P450"/>
    <property type="match status" value="1"/>
</dbReference>
<evidence type="ECO:0000256" key="6">
    <source>
        <dbReference type="ARBA" id="ARBA00022692"/>
    </source>
</evidence>
<accession>A0A401H306</accession>
<keyword evidence="7 13" id="KW-0479">Metal-binding</keyword>
<dbReference type="GO" id="GO:0016705">
    <property type="term" value="F:oxidoreductase activity, acting on paired donors, with incorporation or reduction of molecular oxygen"/>
    <property type="evidence" value="ECO:0007669"/>
    <property type="project" value="InterPro"/>
</dbReference>
<dbReference type="RefSeq" id="XP_027619663.1">
    <property type="nucleotide sequence ID" value="XM_027763862.1"/>
</dbReference>
<dbReference type="PROSITE" id="PS00086">
    <property type="entry name" value="CYTOCHROME_P450"/>
    <property type="match status" value="1"/>
</dbReference>
<comment type="caution">
    <text evidence="15">The sequence shown here is derived from an EMBL/GenBank/DDBJ whole genome shotgun (WGS) entry which is preliminary data.</text>
</comment>
<dbReference type="Proteomes" id="UP000287166">
    <property type="component" value="Unassembled WGS sequence"/>
</dbReference>
<dbReference type="GO" id="GO:0016020">
    <property type="term" value="C:membrane"/>
    <property type="evidence" value="ECO:0007669"/>
    <property type="project" value="UniProtKB-SubCell"/>
</dbReference>
<evidence type="ECO:0000256" key="4">
    <source>
        <dbReference type="ARBA" id="ARBA00010617"/>
    </source>
</evidence>
<dbReference type="PRINTS" id="PR00385">
    <property type="entry name" value="P450"/>
</dbReference>
<comment type="similarity">
    <text evidence="4 14">Belongs to the cytochrome P450 family.</text>
</comment>
<evidence type="ECO:0000313" key="15">
    <source>
        <dbReference type="EMBL" id="GBE88750.1"/>
    </source>
</evidence>
<evidence type="ECO:0000256" key="12">
    <source>
        <dbReference type="ARBA" id="ARBA00023136"/>
    </source>
</evidence>
<dbReference type="STRING" id="139825.A0A401H306"/>
<comment type="cofactor">
    <cofactor evidence="1 13">
        <name>heme</name>
        <dbReference type="ChEBI" id="CHEBI:30413"/>
    </cofactor>
</comment>
<evidence type="ECO:0000313" key="16">
    <source>
        <dbReference type="Proteomes" id="UP000287166"/>
    </source>
</evidence>
<dbReference type="InterPro" id="IPR001128">
    <property type="entry name" value="Cyt_P450"/>
</dbReference>
<evidence type="ECO:0000256" key="14">
    <source>
        <dbReference type="RuleBase" id="RU000461"/>
    </source>
</evidence>
<keyword evidence="8" id="KW-1133">Transmembrane helix</keyword>
<dbReference type="GO" id="GO:0020037">
    <property type="term" value="F:heme binding"/>
    <property type="evidence" value="ECO:0007669"/>
    <property type="project" value="InterPro"/>
</dbReference>
<evidence type="ECO:0000256" key="2">
    <source>
        <dbReference type="ARBA" id="ARBA00004167"/>
    </source>
</evidence>
<comment type="pathway">
    <text evidence="3">Secondary metabolite biosynthesis.</text>
</comment>
<keyword evidence="6" id="KW-0812">Transmembrane</keyword>
<dbReference type="PRINTS" id="PR00463">
    <property type="entry name" value="EP450I"/>
</dbReference>
<dbReference type="Gene3D" id="1.10.630.10">
    <property type="entry name" value="Cytochrome P450"/>
    <property type="match status" value="1"/>
</dbReference>
<dbReference type="CDD" id="cd11065">
    <property type="entry name" value="CYP64-like"/>
    <property type="match status" value="1"/>
</dbReference>
<organism evidence="15 16">
    <name type="scientific">Sparassis crispa</name>
    <dbReference type="NCBI Taxonomy" id="139825"/>
    <lineage>
        <taxon>Eukaryota</taxon>
        <taxon>Fungi</taxon>
        <taxon>Dikarya</taxon>
        <taxon>Basidiomycota</taxon>
        <taxon>Agaricomycotina</taxon>
        <taxon>Agaricomycetes</taxon>
        <taxon>Polyporales</taxon>
        <taxon>Sparassidaceae</taxon>
        <taxon>Sparassis</taxon>
    </lineage>
</organism>
<dbReference type="InterPro" id="IPR017972">
    <property type="entry name" value="Cyt_P450_CS"/>
</dbReference>
<proteinExistence type="inferred from homology"/>
<evidence type="ECO:0000256" key="10">
    <source>
        <dbReference type="ARBA" id="ARBA00023004"/>
    </source>
</evidence>
<evidence type="ECO:0000256" key="9">
    <source>
        <dbReference type="ARBA" id="ARBA00023002"/>
    </source>
</evidence>
<evidence type="ECO:0000256" key="13">
    <source>
        <dbReference type="PIRSR" id="PIRSR602401-1"/>
    </source>
</evidence>
<evidence type="ECO:0000256" key="7">
    <source>
        <dbReference type="ARBA" id="ARBA00022723"/>
    </source>
</evidence>
<keyword evidence="16" id="KW-1185">Reference proteome</keyword>
<dbReference type="PANTHER" id="PTHR46300:SF7">
    <property type="entry name" value="P450, PUTATIVE (EUROFUNG)-RELATED"/>
    <property type="match status" value="1"/>
</dbReference>
<dbReference type="InterPro" id="IPR036396">
    <property type="entry name" value="Cyt_P450_sf"/>
</dbReference>
<dbReference type="GeneID" id="38785667"/>
<dbReference type="InParanoid" id="A0A401H306"/>
<feature type="binding site" description="axial binding residue" evidence="13">
    <location>
        <position position="438"/>
    </location>
    <ligand>
        <name>heme</name>
        <dbReference type="ChEBI" id="CHEBI:30413"/>
    </ligand>
    <ligandPart>
        <name>Fe</name>
        <dbReference type="ChEBI" id="CHEBI:18248"/>
    </ligandPart>
</feature>
<keyword evidence="5 13" id="KW-0349">Heme</keyword>
<sequence>MSYLLLIACLVLGAIYVVSLKFLRRDISSLPPGPPGLPVIGNVLDIPADRPTWLTFADWAKKYGDIVHISLLGQSSVILSSPEIIYELFDRRGAIYSDRPSLPMAGDLVGYVDSVPLCPYGSRHREYRRMMSTGSVLSPRKASELYPVQEQKSRELLMRIMNSQAQLRSQLRWVIAAIVFQISHGYTVLDMNDPLVQLAEQANHEFALSTIPGAYLVDVLPILRYVPDWLPGVHFKTQANQWRRTTERLRDEAYESVKAQVAEGTAAPSFTTTILEENPRLRDEDDIVLRWASTSFYSAGADTSVSALESFFLAMSLYPDVQRTAQAEIHQVVGPSRLPGFVDRPNLPYVEALLNEVHRWNPVAPLALPHRLIRDDVIDDYLLPAGSTVFANNWAILHDPVRYPDPFKFMPERYLANNSDGINPEPTKFTFGYGRRVCPGQGLADTSLFIIIARILAVFDVSKAVDPRGMLIEPNEDYTTGMISHPKTLDCRVAPRSADAERLISGYGHGSKCR</sequence>
<dbReference type="PANTHER" id="PTHR46300">
    <property type="entry name" value="P450, PUTATIVE (EUROFUNG)-RELATED-RELATED"/>
    <property type="match status" value="1"/>
</dbReference>
<gene>
    <name evidence="15" type="ORF">SCP_1401550</name>
</gene>
<dbReference type="AlphaFoldDB" id="A0A401H306"/>
<reference evidence="15 16" key="1">
    <citation type="journal article" date="2018" name="Sci. Rep.">
        <title>Genome sequence of the cauliflower mushroom Sparassis crispa (Hanabiratake) and its association with beneficial usage.</title>
        <authorList>
            <person name="Kiyama R."/>
            <person name="Furutani Y."/>
            <person name="Kawaguchi K."/>
            <person name="Nakanishi T."/>
        </authorList>
    </citation>
    <scope>NUCLEOTIDE SEQUENCE [LARGE SCALE GENOMIC DNA]</scope>
</reference>